<proteinExistence type="predicted"/>
<dbReference type="RefSeq" id="WP_221470513.1">
    <property type="nucleotide sequence ID" value="NZ_JACHMN010000003.1"/>
</dbReference>
<protein>
    <submittedName>
        <fullName evidence="1">DNA-binding MarR family transcriptional regulator</fullName>
    </submittedName>
</protein>
<gene>
    <name evidence="1" type="ORF">F4553_005642</name>
</gene>
<evidence type="ECO:0000313" key="1">
    <source>
        <dbReference type="EMBL" id="MBB5872208.1"/>
    </source>
</evidence>
<name>A0A841BXI4_9ACTN</name>
<evidence type="ECO:0000313" key="2">
    <source>
        <dbReference type="Proteomes" id="UP000587527"/>
    </source>
</evidence>
<dbReference type="Proteomes" id="UP000587527">
    <property type="component" value="Unassembled WGS sequence"/>
</dbReference>
<dbReference type="SUPFAM" id="SSF46785">
    <property type="entry name" value="Winged helix' DNA-binding domain"/>
    <property type="match status" value="1"/>
</dbReference>
<dbReference type="InterPro" id="IPR036390">
    <property type="entry name" value="WH_DNA-bd_sf"/>
</dbReference>
<organism evidence="1 2">
    <name type="scientific">Allocatelliglobosispora scoriae</name>
    <dbReference type="NCBI Taxonomy" id="643052"/>
    <lineage>
        <taxon>Bacteria</taxon>
        <taxon>Bacillati</taxon>
        <taxon>Actinomycetota</taxon>
        <taxon>Actinomycetes</taxon>
        <taxon>Micromonosporales</taxon>
        <taxon>Micromonosporaceae</taxon>
        <taxon>Allocatelliglobosispora</taxon>
    </lineage>
</organism>
<dbReference type="GO" id="GO:0003677">
    <property type="term" value="F:DNA binding"/>
    <property type="evidence" value="ECO:0007669"/>
    <property type="project" value="UniProtKB-KW"/>
</dbReference>
<dbReference type="InterPro" id="IPR036388">
    <property type="entry name" value="WH-like_DNA-bd_sf"/>
</dbReference>
<accession>A0A841BXI4</accession>
<dbReference type="EMBL" id="JACHMN010000003">
    <property type="protein sequence ID" value="MBB5872208.1"/>
    <property type="molecule type" value="Genomic_DNA"/>
</dbReference>
<dbReference type="AlphaFoldDB" id="A0A841BXI4"/>
<keyword evidence="2" id="KW-1185">Reference proteome</keyword>
<sequence>MTDPRTDPMIPDAAGESPGFLLWRVTLRWQRRMTAALAPLGLTHAQFVQLMAVWWLTSEGRQPSERELASLAGGDVAAVGQVLLSLEKRDLLAGTIGEFDPARRLLDITETGRTLAEESMAVVEAADREFFRPVSAEPAFLESLHRLAGYQEQPA</sequence>
<dbReference type="Gene3D" id="1.10.10.10">
    <property type="entry name" value="Winged helix-like DNA-binding domain superfamily/Winged helix DNA-binding domain"/>
    <property type="match status" value="1"/>
</dbReference>
<comment type="caution">
    <text evidence="1">The sequence shown here is derived from an EMBL/GenBank/DDBJ whole genome shotgun (WGS) entry which is preliminary data.</text>
</comment>
<keyword evidence="1" id="KW-0238">DNA-binding</keyword>
<reference evidence="1 2" key="1">
    <citation type="submission" date="2020-08" db="EMBL/GenBank/DDBJ databases">
        <title>Sequencing the genomes of 1000 actinobacteria strains.</title>
        <authorList>
            <person name="Klenk H.-P."/>
        </authorList>
    </citation>
    <scope>NUCLEOTIDE SEQUENCE [LARGE SCALE GENOMIC DNA]</scope>
    <source>
        <strain evidence="1 2">DSM 45362</strain>
    </source>
</reference>